<feature type="region of interest" description="Disordered" evidence="1">
    <location>
        <begin position="1"/>
        <end position="37"/>
    </location>
</feature>
<proteinExistence type="predicted"/>
<dbReference type="AlphaFoldDB" id="A0AAP0PW33"/>
<feature type="compositionally biased region" description="Basic and acidic residues" evidence="1">
    <location>
        <begin position="13"/>
        <end position="23"/>
    </location>
</feature>
<dbReference type="EMBL" id="JBBNAE010000001">
    <property type="protein sequence ID" value="KAK9154931.1"/>
    <property type="molecule type" value="Genomic_DNA"/>
</dbReference>
<evidence type="ECO:0000313" key="3">
    <source>
        <dbReference type="Proteomes" id="UP001417504"/>
    </source>
</evidence>
<sequence>MEDDTDFYLDGNDDQRGVRERINSTRGQNPKPPRKRGLMDAFVTSNLVDSCGKKREASDDKYFDQKGRKEEEEVEETYIIMLRVEVGGRAEVVKVAARWSNDEGSGVYRRQAAVVGGRLWWQ</sequence>
<dbReference type="Proteomes" id="UP001417504">
    <property type="component" value="Unassembled WGS sequence"/>
</dbReference>
<accession>A0AAP0PW33</accession>
<organism evidence="2 3">
    <name type="scientific">Stephania japonica</name>
    <dbReference type="NCBI Taxonomy" id="461633"/>
    <lineage>
        <taxon>Eukaryota</taxon>
        <taxon>Viridiplantae</taxon>
        <taxon>Streptophyta</taxon>
        <taxon>Embryophyta</taxon>
        <taxon>Tracheophyta</taxon>
        <taxon>Spermatophyta</taxon>
        <taxon>Magnoliopsida</taxon>
        <taxon>Ranunculales</taxon>
        <taxon>Menispermaceae</taxon>
        <taxon>Menispermoideae</taxon>
        <taxon>Cissampelideae</taxon>
        <taxon>Stephania</taxon>
    </lineage>
</organism>
<evidence type="ECO:0000313" key="2">
    <source>
        <dbReference type="EMBL" id="KAK9154931.1"/>
    </source>
</evidence>
<gene>
    <name evidence="2" type="ORF">Sjap_002411</name>
</gene>
<evidence type="ECO:0000256" key="1">
    <source>
        <dbReference type="SAM" id="MobiDB-lite"/>
    </source>
</evidence>
<comment type="caution">
    <text evidence="2">The sequence shown here is derived from an EMBL/GenBank/DDBJ whole genome shotgun (WGS) entry which is preliminary data.</text>
</comment>
<name>A0AAP0PW33_9MAGN</name>
<reference evidence="2 3" key="1">
    <citation type="submission" date="2024-01" db="EMBL/GenBank/DDBJ databases">
        <title>Genome assemblies of Stephania.</title>
        <authorList>
            <person name="Yang L."/>
        </authorList>
    </citation>
    <scope>NUCLEOTIDE SEQUENCE [LARGE SCALE GENOMIC DNA]</scope>
    <source>
        <strain evidence="2">QJT</strain>
        <tissue evidence="2">Leaf</tissue>
    </source>
</reference>
<keyword evidence="3" id="KW-1185">Reference proteome</keyword>
<protein>
    <submittedName>
        <fullName evidence="2">Uncharacterized protein</fullName>
    </submittedName>
</protein>